<dbReference type="Proteomes" id="UP000054007">
    <property type="component" value="Unassembled WGS sequence"/>
</dbReference>
<dbReference type="GO" id="GO:0005739">
    <property type="term" value="C:mitochondrion"/>
    <property type="evidence" value="ECO:0007669"/>
    <property type="project" value="TreeGrafter"/>
</dbReference>
<protein>
    <recommendedName>
        <fullName evidence="3">3-hydroxyisobutyrate dehydrogenase</fullName>
        <ecNumber evidence="3">1.1.1.31</ecNumber>
    </recommendedName>
</protein>
<proteinExistence type="inferred from homology"/>
<evidence type="ECO:0000256" key="7">
    <source>
        <dbReference type="ARBA" id="ARBA00049197"/>
    </source>
</evidence>
<sequence>MAARILNPLSQLGAMRGKAVAFIGLGRMGSEMAYNLFSKTFAQEKDAHFIVCDALKDNATKFASNFTGQFPGAHVSIAETPGEAALSAKTLITMLPSTPQVREVYEEHIMPAFVHLGPQIAGESLAIDSTTLDVKASQAVALRMKDLCVAMVDAPVSGGVTGAKAGTLSFLVGGTEADFRQAEPTLSMMGKRIVHCGPSGAGLGAKIANNLMLGVQQIVTAEALLLGQRLGLDPAVLSGVIGSSTGNCWSVSTNNPVPGALADVSPPCEREYDGGFATNLMLKDMGLALEVGQETSTPLPLGKAAAEVYAQVVKERPELGGKDFSAVYKYLYEQAVSV</sequence>
<feature type="domain" description="3-hydroxyisobutyrate dehydrogenase-like NAD-binding" evidence="10">
    <location>
        <begin position="200"/>
        <end position="331"/>
    </location>
</feature>
<dbReference type="EC" id="1.1.1.31" evidence="3"/>
<dbReference type="InterPro" id="IPR002204">
    <property type="entry name" value="3-OH-isobutyrate_DH-rel_CS"/>
</dbReference>
<dbReference type="PANTHER" id="PTHR22981">
    <property type="entry name" value="3-HYDROXYISOBUTYRATE DEHYDROGENASE-RELATED"/>
    <property type="match status" value="1"/>
</dbReference>
<dbReference type="InterPro" id="IPR013328">
    <property type="entry name" value="6PGD_dom2"/>
</dbReference>
<evidence type="ECO:0000256" key="6">
    <source>
        <dbReference type="ARBA" id="ARBA00023027"/>
    </source>
</evidence>
<comment type="pathway">
    <text evidence="1">Amino-acid degradation; L-valine degradation.</text>
</comment>
<dbReference type="AlphaFoldDB" id="A0A0D7B3R2"/>
<organism evidence="11 12">
    <name type="scientific">Cylindrobasidium torrendii FP15055 ss-10</name>
    <dbReference type="NCBI Taxonomy" id="1314674"/>
    <lineage>
        <taxon>Eukaryota</taxon>
        <taxon>Fungi</taxon>
        <taxon>Dikarya</taxon>
        <taxon>Basidiomycota</taxon>
        <taxon>Agaricomycotina</taxon>
        <taxon>Agaricomycetes</taxon>
        <taxon>Agaricomycetidae</taxon>
        <taxon>Agaricales</taxon>
        <taxon>Marasmiineae</taxon>
        <taxon>Physalacriaceae</taxon>
        <taxon>Cylindrobasidium</taxon>
    </lineage>
</organism>
<evidence type="ECO:0000256" key="3">
    <source>
        <dbReference type="ARBA" id="ARBA00012991"/>
    </source>
</evidence>
<evidence type="ECO:0000256" key="2">
    <source>
        <dbReference type="ARBA" id="ARBA00006013"/>
    </source>
</evidence>
<dbReference type="InterPro" id="IPR036291">
    <property type="entry name" value="NAD(P)-bd_dom_sf"/>
</dbReference>
<dbReference type="OrthoDB" id="435038at2759"/>
<keyword evidence="4" id="KW-0101">Branched-chain amino acid catabolism</keyword>
<dbReference type="GO" id="GO:0051287">
    <property type="term" value="F:NAD binding"/>
    <property type="evidence" value="ECO:0007669"/>
    <property type="project" value="InterPro"/>
</dbReference>
<name>A0A0D7B3R2_9AGAR</name>
<dbReference type="InterPro" id="IPR008927">
    <property type="entry name" value="6-PGluconate_DH-like_C_sf"/>
</dbReference>
<dbReference type="Pfam" id="PF14833">
    <property type="entry name" value="NAD_binding_11"/>
    <property type="match status" value="1"/>
</dbReference>
<comment type="similarity">
    <text evidence="2">Belongs to the HIBADH-related family. 3-hydroxyisobutyrate dehydrogenase subfamily.</text>
</comment>
<keyword evidence="6" id="KW-0520">NAD</keyword>
<dbReference type="GO" id="GO:0006574">
    <property type="term" value="P:L-valine catabolic process"/>
    <property type="evidence" value="ECO:0007669"/>
    <property type="project" value="TreeGrafter"/>
</dbReference>
<dbReference type="Pfam" id="PF03446">
    <property type="entry name" value="NAD_binding_2"/>
    <property type="match status" value="1"/>
</dbReference>
<reference evidence="11 12" key="1">
    <citation type="journal article" date="2015" name="Fungal Genet. Biol.">
        <title>Evolution of novel wood decay mechanisms in Agaricales revealed by the genome sequences of Fistulina hepatica and Cylindrobasidium torrendii.</title>
        <authorList>
            <person name="Floudas D."/>
            <person name="Held B.W."/>
            <person name="Riley R."/>
            <person name="Nagy L.G."/>
            <person name="Koehler G."/>
            <person name="Ransdell A.S."/>
            <person name="Younus H."/>
            <person name="Chow J."/>
            <person name="Chiniquy J."/>
            <person name="Lipzen A."/>
            <person name="Tritt A."/>
            <person name="Sun H."/>
            <person name="Haridas S."/>
            <person name="LaButti K."/>
            <person name="Ohm R.A."/>
            <person name="Kues U."/>
            <person name="Blanchette R.A."/>
            <person name="Grigoriev I.V."/>
            <person name="Minto R.E."/>
            <person name="Hibbett D.S."/>
        </authorList>
    </citation>
    <scope>NUCLEOTIDE SEQUENCE [LARGE SCALE GENOMIC DNA]</scope>
    <source>
        <strain evidence="11 12">FP15055 ss-10</strain>
    </source>
</reference>
<evidence type="ECO:0000313" key="11">
    <source>
        <dbReference type="EMBL" id="KIY65203.1"/>
    </source>
</evidence>
<dbReference type="PIRSF" id="PIRSF000103">
    <property type="entry name" value="HIBADH"/>
    <property type="match status" value="1"/>
</dbReference>
<dbReference type="InterPro" id="IPR029154">
    <property type="entry name" value="HIBADH-like_NADP-bd"/>
</dbReference>
<evidence type="ECO:0000259" key="10">
    <source>
        <dbReference type="Pfam" id="PF14833"/>
    </source>
</evidence>
<dbReference type="Gene3D" id="1.10.1040.10">
    <property type="entry name" value="N-(1-d-carboxylethyl)-l-norvaline Dehydrogenase, domain 2"/>
    <property type="match status" value="1"/>
</dbReference>
<keyword evidence="12" id="KW-1185">Reference proteome</keyword>
<evidence type="ECO:0000256" key="8">
    <source>
        <dbReference type="PIRSR" id="PIRSR000103-1"/>
    </source>
</evidence>
<dbReference type="PROSITE" id="PS00895">
    <property type="entry name" value="3_HYDROXYISOBUT_DH"/>
    <property type="match status" value="1"/>
</dbReference>
<gene>
    <name evidence="11" type="ORF">CYLTODRAFT_357193</name>
</gene>
<comment type="catalytic activity">
    <reaction evidence="7">
        <text>3-hydroxy-2-methylpropanoate + NAD(+) = 2-methyl-3-oxopropanoate + NADH + H(+)</text>
        <dbReference type="Rhea" id="RHEA:17681"/>
        <dbReference type="ChEBI" id="CHEBI:11805"/>
        <dbReference type="ChEBI" id="CHEBI:15378"/>
        <dbReference type="ChEBI" id="CHEBI:57540"/>
        <dbReference type="ChEBI" id="CHEBI:57700"/>
        <dbReference type="ChEBI" id="CHEBI:57945"/>
        <dbReference type="EC" id="1.1.1.31"/>
    </reaction>
</comment>
<dbReference type="SUPFAM" id="SSF48179">
    <property type="entry name" value="6-phosphogluconate dehydrogenase C-terminal domain-like"/>
    <property type="match status" value="1"/>
</dbReference>
<accession>A0A0D7B3R2</accession>
<dbReference type="InterPro" id="IPR006115">
    <property type="entry name" value="6PGDH_NADP-bd"/>
</dbReference>
<keyword evidence="5" id="KW-0560">Oxidoreductase</keyword>
<evidence type="ECO:0000256" key="5">
    <source>
        <dbReference type="ARBA" id="ARBA00023002"/>
    </source>
</evidence>
<dbReference type="GO" id="GO:0050661">
    <property type="term" value="F:NADP binding"/>
    <property type="evidence" value="ECO:0007669"/>
    <property type="project" value="InterPro"/>
</dbReference>
<dbReference type="SUPFAM" id="SSF51735">
    <property type="entry name" value="NAD(P)-binding Rossmann-fold domains"/>
    <property type="match status" value="1"/>
</dbReference>
<dbReference type="STRING" id="1314674.A0A0D7B3R2"/>
<evidence type="ECO:0000259" key="9">
    <source>
        <dbReference type="Pfam" id="PF03446"/>
    </source>
</evidence>
<dbReference type="PANTHER" id="PTHR22981:SF7">
    <property type="entry name" value="3-HYDROXYISOBUTYRATE DEHYDROGENASE, MITOCHONDRIAL"/>
    <property type="match status" value="1"/>
</dbReference>
<dbReference type="FunFam" id="1.10.1040.10:FF:000006">
    <property type="entry name" value="3-hydroxyisobutyrate dehydrogenase"/>
    <property type="match status" value="1"/>
</dbReference>
<evidence type="ECO:0000256" key="4">
    <source>
        <dbReference type="ARBA" id="ARBA00022456"/>
    </source>
</evidence>
<dbReference type="GO" id="GO:0008442">
    <property type="term" value="F:3-hydroxyisobutyrate dehydrogenase activity"/>
    <property type="evidence" value="ECO:0007669"/>
    <property type="project" value="UniProtKB-EC"/>
</dbReference>
<evidence type="ECO:0000256" key="1">
    <source>
        <dbReference type="ARBA" id="ARBA00005109"/>
    </source>
</evidence>
<dbReference type="Gene3D" id="3.40.50.720">
    <property type="entry name" value="NAD(P)-binding Rossmann-like Domain"/>
    <property type="match status" value="1"/>
</dbReference>
<feature type="active site" evidence="8">
    <location>
        <position position="206"/>
    </location>
</feature>
<dbReference type="EMBL" id="KN880600">
    <property type="protein sequence ID" value="KIY65203.1"/>
    <property type="molecule type" value="Genomic_DNA"/>
</dbReference>
<feature type="domain" description="6-phosphogluconate dehydrogenase NADP-binding" evidence="9">
    <location>
        <begin position="20"/>
        <end position="197"/>
    </location>
</feature>
<dbReference type="InterPro" id="IPR015815">
    <property type="entry name" value="HIBADH-related"/>
</dbReference>
<evidence type="ECO:0000313" key="12">
    <source>
        <dbReference type="Proteomes" id="UP000054007"/>
    </source>
</evidence>